<reference evidence="3" key="1">
    <citation type="journal article" date="2015" name="Sci. Rep.">
        <title>Extensible byssus of Pinctada fucata: Ca(2+)-stabilized nanocavities and a thrombospondin-1 protein.</title>
        <authorList>
            <person name="Liu C."/>
            <person name="Li S."/>
            <person name="Huang J."/>
            <person name="Liu Y."/>
            <person name="Jia G."/>
            <person name="Xie L."/>
            <person name="Zhang R."/>
        </authorList>
    </citation>
    <scope>NUCLEOTIDE SEQUENCE</scope>
</reference>
<proteinExistence type="evidence at transcript level"/>
<dbReference type="PANTHER" id="PTHR20910">
    <property type="entry name" value="AGAP001623-PA"/>
    <property type="match status" value="1"/>
</dbReference>
<feature type="domain" description="Superoxide dismutase copper/zinc binding" evidence="2">
    <location>
        <begin position="177"/>
        <end position="302"/>
    </location>
</feature>
<keyword evidence="1" id="KW-0732">Signal</keyword>
<evidence type="ECO:0000256" key="1">
    <source>
        <dbReference type="SAM" id="SignalP"/>
    </source>
</evidence>
<feature type="chain" id="PRO_5006013824" evidence="1">
    <location>
        <begin position="24"/>
        <end position="987"/>
    </location>
</feature>
<feature type="domain" description="Superoxide dismutase copper/zinc binding" evidence="2">
    <location>
        <begin position="347"/>
        <end position="464"/>
    </location>
</feature>
<dbReference type="EMBL" id="KP737373">
    <property type="protein sequence ID" value="ALK82329.1"/>
    <property type="molecule type" value="mRNA"/>
</dbReference>
<dbReference type="PANTHER" id="PTHR20910:SF1">
    <property type="entry name" value="SUPEROXIDE DISMUTASE COPPER_ZINC BINDING DOMAIN-CONTAINING PROTEIN"/>
    <property type="match status" value="1"/>
</dbReference>
<feature type="domain" description="Superoxide dismutase copper/zinc binding" evidence="2">
    <location>
        <begin position="656"/>
        <end position="785"/>
    </location>
</feature>
<evidence type="ECO:0000313" key="3">
    <source>
        <dbReference type="EMBL" id="ALK82329.1"/>
    </source>
</evidence>
<dbReference type="InterPro" id="IPR036423">
    <property type="entry name" value="SOD-like_Cu/Zn_dom_sf"/>
</dbReference>
<sequence length="987" mass="110218">MYMLTLLYGFTGTSLLLIDKVTGKRVCATIEYMAPYITAEAKFLFNVGGKVIFRQVETHRDYRTTMYSNLFKVSEENPKPKTMVWQIVKGRKNLPETMCRRLRRRPPVAHGTIKVGAHKDDAISTMHSAKLPLSKPGCIIGMYLLLRLPNTGRIVSCARIRKVVPKTAAVAFFHDGVKGRIGFNQRSEYDITDVHVSLTNLRSIASGYHVHEWPVPLKFGADENICGPSKVSGHYNPFDVDIKNSPPAGKGTEDQYELGDLSGKYGKLDNSNNFVKSFTDNNLPLFGIYSIIGRSVVIHRKDGSRWICSTIVPEGTLIRTVATFKSPVIGRIVMMQDAGDRFADTQVYVELNYANGITTSTSYHAWHVHVNEICSDFNGKSCACSSAGGHFNPYNVELQGDYKSQCNPRNPLRCELGDQSGKNGRLSIRSQNGDFSRFFFTDEHLQLTGNFGVIGKSVVIHAANSGSARLACANLVLTPKRTLIVNQWYNMTSARVRGFSRFTGDVEKHQEEQAFVKIRLQNLDRQADGFHVHEFPVDPTSNFPPCSPKAVGGHFNPFDVNIKQSPPAGTGTHDQYEVGDLSGKYGKLLTGKNFVEVSGLDNFLPVRGQLSIAGRSIVIHKSDSSRWVCGNIVESIMTSRALLMEARAMFTSGPVRGYIHLAQYRYPNGRLSDTSIVVNLNPAPGVPKSSCHNWHVHVTPVKPDGDVMNGCLSAGPHYNPFHVNVKEGYDECKFENPWRCELGDSSGKHGCYDIGGGKRFYTDVNLPLRGKYGVIGRSFVIHVANKGAARYVCANIRGRSFLQMHSKISVYKIFSKFVKSGFIFLYSYEAEFIQSLVSKVKGYLASYFNFTYRYIDDVLSINNPKFTDYLSSIYPSELEVKETTETNNSASYLDVMLSYDTGGHMNTLLYDKRDDFNSSITNFPFLSSNIPSSPAYGVFISQLIRYARASTKYTDFVLRAGRLSDKHLSQGYVCDRLTSSLRKFYGR</sequence>
<dbReference type="GO" id="GO:0006801">
    <property type="term" value="P:superoxide metabolic process"/>
    <property type="evidence" value="ECO:0007669"/>
    <property type="project" value="InterPro"/>
</dbReference>
<organism evidence="3">
    <name type="scientific">Pinctada fucata</name>
    <name type="common">Akoya pearl oyster</name>
    <name type="synonym">Pinctada imbricata fucata</name>
    <dbReference type="NCBI Taxonomy" id="50426"/>
    <lineage>
        <taxon>Eukaryota</taxon>
        <taxon>Metazoa</taxon>
        <taxon>Spiralia</taxon>
        <taxon>Lophotrochozoa</taxon>
        <taxon>Mollusca</taxon>
        <taxon>Bivalvia</taxon>
        <taxon>Autobranchia</taxon>
        <taxon>Pteriomorphia</taxon>
        <taxon>Pterioida</taxon>
        <taxon>Pterioidea</taxon>
        <taxon>Pteriidae</taxon>
        <taxon>Pinctada</taxon>
    </lineage>
</organism>
<protein>
    <submittedName>
        <fullName evidence="3">Copper/zinc superoxide dismutase</fullName>
    </submittedName>
</protein>
<evidence type="ECO:0000259" key="2">
    <source>
        <dbReference type="Pfam" id="PF00080"/>
    </source>
</evidence>
<dbReference type="AlphaFoldDB" id="A0A0N7J6H7"/>
<dbReference type="Pfam" id="PF00080">
    <property type="entry name" value="Sod_Cu"/>
    <property type="match status" value="4"/>
</dbReference>
<dbReference type="InterPro" id="IPR053257">
    <property type="entry name" value="Cu-only_SOD"/>
</dbReference>
<dbReference type="GO" id="GO:0046872">
    <property type="term" value="F:metal ion binding"/>
    <property type="evidence" value="ECO:0007669"/>
    <property type="project" value="InterPro"/>
</dbReference>
<feature type="signal peptide" evidence="1">
    <location>
        <begin position="1"/>
        <end position="23"/>
    </location>
</feature>
<dbReference type="SUPFAM" id="SSF49329">
    <property type="entry name" value="Cu,Zn superoxide dismutase-like"/>
    <property type="match status" value="4"/>
</dbReference>
<accession>A0A0N7J6H7</accession>
<dbReference type="Gene3D" id="2.60.40.200">
    <property type="entry name" value="Superoxide dismutase, copper/zinc binding domain"/>
    <property type="match status" value="4"/>
</dbReference>
<feature type="domain" description="Superoxide dismutase copper/zinc binding" evidence="2">
    <location>
        <begin position="504"/>
        <end position="623"/>
    </location>
</feature>
<dbReference type="InterPro" id="IPR001424">
    <property type="entry name" value="SOD_Cu_Zn_dom"/>
</dbReference>
<name>A0A0N7J6H7_PINFU</name>